<keyword evidence="2" id="KW-1185">Reference proteome</keyword>
<dbReference type="EMBL" id="LNVX01000227">
    <property type="protein sequence ID" value="OEG71221.1"/>
    <property type="molecule type" value="Genomic_DNA"/>
</dbReference>
<evidence type="ECO:0000313" key="1">
    <source>
        <dbReference type="EMBL" id="OEG71221.1"/>
    </source>
</evidence>
<name>A0A1E5IL78_ENDTX</name>
<sequence>MKCYIPPKKIRNKSIYFRKKSDFGNLYNAVINCLKNNKTEIEDKIKSPSCKTSFDDSSSSIKSFNGFIYKINQQIAEYNKKIYNKHKPFKGTKNLFWEYNALGYDEYLII</sequence>
<accession>A0A1E5IL78</accession>
<reference evidence="1 2" key="1">
    <citation type="submission" date="2015-11" db="EMBL/GenBank/DDBJ databases">
        <title>Evidence for parallel genomic evolution in an endosymbiosis of termite gut flagellates.</title>
        <authorList>
            <person name="Zheng H."/>
        </authorList>
    </citation>
    <scope>NUCLEOTIDE SEQUENCE [LARGE SCALE GENOMIC DNA]</scope>
    <source>
        <strain evidence="1 2">CET450</strain>
    </source>
</reference>
<dbReference type="AlphaFoldDB" id="A0A1E5IL78"/>
<gene>
    <name evidence="1" type="ORF">ATZ36_15570</name>
</gene>
<comment type="caution">
    <text evidence="1">The sequence shown here is derived from an EMBL/GenBank/DDBJ whole genome shotgun (WGS) entry which is preliminary data.</text>
</comment>
<organism evidence="1 2">
    <name type="scientific">Endomicrobium trichonymphae</name>
    <dbReference type="NCBI Taxonomy" id="1408204"/>
    <lineage>
        <taxon>Bacteria</taxon>
        <taxon>Pseudomonadati</taxon>
        <taxon>Elusimicrobiota</taxon>
        <taxon>Endomicrobiia</taxon>
        <taxon>Endomicrobiales</taxon>
        <taxon>Endomicrobiaceae</taxon>
        <taxon>Candidatus Endomicrobiellum</taxon>
    </lineage>
</organism>
<protein>
    <submittedName>
        <fullName evidence="1">Uncharacterized protein</fullName>
    </submittedName>
</protein>
<dbReference type="Proteomes" id="UP000095237">
    <property type="component" value="Unassembled WGS sequence"/>
</dbReference>
<evidence type="ECO:0000313" key="2">
    <source>
        <dbReference type="Proteomes" id="UP000095237"/>
    </source>
</evidence>
<proteinExistence type="predicted"/>